<dbReference type="AlphaFoldDB" id="X0T6H9"/>
<dbReference type="InterPro" id="IPR027417">
    <property type="entry name" value="P-loop_NTPase"/>
</dbReference>
<sequence>MLKEWIRKVAIKRIKKAPANRLNVCVVSMMRCGVSAVGVVLSDIHEGIYGIPINWHYVEDHIRLFAENPLGWHSVYNVNPYVVDEIYDKVLIIQRDIEPLREAQRVYNQARAIFYGWTVHPSEIERMDKTFDFLYPQIYDHAFEEDRYFLLKMDAFNAYTEKSIEALCEWLGFDMHTYKKHVVIIPVKPERDWDVNSCKISSDTEIYGALKIIGEIHAIQKRGR</sequence>
<organism evidence="1">
    <name type="scientific">marine sediment metagenome</name>
    <dbReference type="NCBI Taxonomy" id="412755"/>
    <lineage>
        <taxon>unclassified sequences</taxon>
        <taxon>metagenomes</taxon>
        <taxon>ecological metagenomes</taxon>
    </lineage>
</organism>
<evidence type="ECO:0000313" key="1">
    <source>
        <dbReference type="EMBL" id="GAF82936.1"/>
    </source>
</evidence>
<accession>X0T6H9</accession>
<reference evidence="1" key="1">
    <citation type="journal article" date="2014" name="Front. Microbiol.">
        <title>High frequency of phylogenetically diverse reductive dehalogenase-homologous genes in deep subseafloor sedimentary metagenomes.</title>
        <authorList>
            <person name="Kawai M."/>
            <person name="Futagami T."/>
            <person name="Toyoda A."/>
            <person name="Takaki Y."/>
            <person name="Nishi S."/>
            <person name="Hori S."/>
            <person name="Arai W."/>
            <person name="Tsubouchi T."/>
            <person name="Morono Y."/>
            <person name="Uchiyama I."/>
            <person name="Ito T."/>
            <person name="Fujiyama A."/>
            <person name="Inagaki F."/>
            <person name="Takami H."/>
        </authorList>
    </citation>
    <scope>NUCLEOTIDE SEQUENCE</scope>
    <source>
        <strain evidence="1">Expedition CK06-06</strain>
    </source>
</reference>
<proteinExistence type="predicted"/>
<gene>
    <name evidence="1" type="ORF">S01H1_04175</name>
</gene>
<protein>
    <recommendedName>
        <fullName evidence="2">Sulfotransferase domain-containing protein</fullName>
    </recommendedName>
</protein>
<dbReference type="EMBL" id="BARS01002217">
    <property type="protein sequence ID" value="GAF82936.1"/>
    <property type="molecule type" value="Genomic_DNA"/>
</dbReference>
<name>X0T6H9_9ZZZZ</name>
<dbReference type="SUPFAM" id="SSF52540">
    <property type="entry name" value="P-loop containing nucleoside triphosphate hydrolases"/>
    <property type="match status" value="1"/>
</dbReference>
<comment type="caution">
    <text evidence="1">The sequence shown here is derived from an EMBL/GenBank/DDBJ whole genome shotgun (WGS) entry which is preliminary data.</text>
</comment>
<evidence type="ECO:0008006" key="2">
    <source>
        <dbReference type="Google" id="ProtNLM"/>
    </source>
</evidence>